<evidence type="ECO:0000313" key="2">
    <source>
        <dbReference type="Proteomes" id="UP000789901"/>
    </source>
</evidence>
<reference evidence="1 2" key="1">
    <citation type="submission" date="2021-06" db="EMBL/GenBank/DDBJ databases">
        <authorList>
            <person name="Kallberg Y."/>
            <person name="Tangrot J."/>
            <person name="Rosling A."/>
        </authorList>
    </citation>
    <scope>NUCLEOTIDE SEQUENCE [LARGE SCALE GENOMIC DNA]</scope>
    <source>
        <strain evidence="1 2">120-4 pot B 10/14</strain>
    </source>
</reference>
<keyword evidence="2" id="KW-1185">Reference proteome</keyword>
<dbReference type="EMBL" id="CAJVQB010014518">
    <property type="protein sequence ID" value="CAG8768918.1"/>
    <property type="molecule type" value="Genomic_DNA"/>
</dbReference>
<dbReference type="Proteomes" id="UP000789901">
    <property type="component" value="Unassembled WGS sequence"/>
</dbReference>
<evidence type="ECO:0000313" key="1">
    <source>
        <dbReference type="EMBL" id="CAG8768918.1"/>
    </source>
</evidence>
<proteinExistence type="predicted"/>
<name>A0ABN7VG20_GIGMA</name>
<comment type="caution">
    <text evidence="1">The sequence shown here is derived from an EMBL/GenBank/DDBJ whole genome shotgun (WGS) entry which is preliminary data.</text>
</comment>
<protein>
    <submittedName>
        <fullName evidence="1">12691_t:CDS:1</fullName>
    </submittedName>
</protein>
<sequence>MEKLGTYRNIFVTKGERGIEKNKEVLIITECDVSDYSTEEIKGKIMQAKGVGLAKQDDLTERIIANIKQIEVYSKMEVDINTDNKTKVVDKTSNKFDKVEDINSSIWAQASKSSQNRVKKAEIDKIETITGSDYTDNQAHIEFEYGIKGELRGIQIKKKRGSKAYMSLGWLISKIKKTDHGVQINFIAELNRKCNSLVKSYREQNLRGESETKRKRNQEEQRMMLASLLEKLFNKIRLNRVLVKEDLEYKLAIAPFEVLLDTKDYFKGQFRERYPKIECMTKNWREVYSPVNKVQENWYNSTLDLVELEEWQNMLKEIKAELVA</sequence>
<accession>A0ABN7VG20</accession>
<organism evidence="1 2">
    <name type="scientific">Gigaspora margarita</name>
    <dbReference type="NCBI Taxonomy" id="4874"/>
    <lineage>
        <taxon>Eukaryota</taxon>
        <taxon>Fungi</taxon>
        <taxon>Fungi incertae sedis</taxon>
        <taxon>Mucoromycota</taxon>
        <taxon>Glomeromycotina</taxon>
        <taxon>Glomeromycetes</taxon>
        <taxon>Diversisporales</taxon>
        <taxon>Gigasporaceae</taxon>
        <taxon>Gigaspora</taxon>
    </lineage>
</organism>
<gene>
    <name evidence="1" type="ORF">GMARGA_LOCUS18308</name>
</gene>
<feature type="non-terminal residue" evidence="1">
    <location>
        <position position="324"/>
    </location>
</feature>